<evidence type="ECO:0000313" key="9">
    <source>
        <dbReference type="EMBL" id="EPR77836.1"/>
    </source>
</evidence>
<dbReference type="GO" id="GO:0016020">
    <property type="term" value="C:membrane"/>
    <property type="evidence" value="ECO:0007669"/>
    <property type="project" value="UniProtKB-SubCell"/>
</dbReference>
<dbReference type="AlphaFoldDB" id="S7W511"/>
<evidence type="ECO:0000256" key="3">
    <source>
        <dbReference type="ARBA" id="ARBA00022692"/>
    </source>
</evidence>
<dbReference type="Pfam" id="PF03798">
    <property type="entry name" value="TRAM_LAG1_CLN8"/>
    <property type="match status" value="1"/>
</dbReference>
<proteinExistence type="inferred from homology"/>
<evidence type="ECO:0000256" key="2">
    <source>
        <dbReference type="ARBA" id="ARBA00009808"/>
    </source>
</evidence>
<organism evidence="9 10">
    <name type="scientific">Spraguea lophii (strain 42_110)</name>
    <name type="common">Microsporidian parasite</name>
    <dbReference type="NCBI Taxonomy" id="1358809"/>
    <lineage>
        <taxon>Eukaryota</taxon>
        <taxon>Fungi</taxon>
        <taxon>Fungi incertae sedis</taxon>
        <taxon>Microsporidia</taxon>
        <taxon>Spragueidae</taxon>
        <taxon>Spraguea</taxon>
    </lineage>
</organism>
<keyword evidence="10" id="KW-1185">Reference proteome</keyword>
<keyword evidence="3 6" id="KW-0812">Transmembrane</keyword>
<comment type="similarity">
    <text evidence="2">Belongs to the sphingosine N-acyltransferase family.</text>
</comment>
<evidence type="ECO:0000256" key="7">
    <source>
        <dbReference type="SAM" id="Phobius"/>
    </source>
</evidence>
<comment type="subcellular location">
    <subcellularLocation>
        <location evidence="1">Membrane</location>
        <topology evidence="1">Multi-pass membrane protein</topology>
    </subcellularLocation>
</comment>
<keyword evidence="4 7" id="KW-1133">Transmembrane helix</keyword>
<comment type="caution">
    <text evidence="9">The sequence shown here is derived from an EMBL/GenBank/DDBJ whole genome shotgun (WGS) entry which is preliminary data.</text>
</comment>
<feature type="transmembrane region" description="Helical" evidence="7">
    <location>
        <begin position="88"/>
        <end position="113"/>
    </location>
</feature>
<evidence type="ECO:0000313" key="10">
    <source>
        <dbReference type="Proteomes" id="UP000014978"/>
    </source>
</evidence>
<feature type="domain" description="TLC" evidence="8">
    <location>
        <begin position="1"/>
        <end position="156"/>
    </location>
</feature>
<accession>S7W511</accession>
<gene>
    <name evidence="9" type="ORF">SLOPH_1246</name>
</gene>
<evidence type="ECO:0000256" key="5">
    <source>
        <dbReference type="ARBA" id="ARBA00023136"/>
    </source>
</evidence>
<dbReference type="OrthoDB" id="537032at2759"/>
<dbReference type="HOGENOM" id="CLU_028277_5_1_1"/>
<feature type="transmembrane region" description="Helical" evidence="7">
    <location>
        <begin position="30"/>
        <end position="50"/>
    </location>
</feature>
<sequence length="170" mass="19898">MKIKFQYIMELSHYLNSLILLFIEPRLKDFYQMLAHHIITILLIVLSYHINIIRYGIVIMVIHDCSDPFLELAKLFFYLNKQKAADNAFMVFGIVFFISRMIIYPFAIMAPAGYFFCIYNKSSPIMVTCGILMVMLLLINIVWMCFIAKMAIGFMKKGKLEGDIREKNIK</sequence>
<dbReference type="VEuPathDB" id="MicrosporidiaDB:SLOPH_1246"/>
<evidence type="ECO:0000259" key="8">
    <source>
        <dbReference type="PROSITE" id="PS50922"/>
    </source>
</evidence>
<dbReference type="Proteomes" id="UP000014978">
    <property type="component" value="Unassembled WGS sequence"/>
</dbReference>
<dbReference type="OMA" id="CHHIITI"/>
<evidence type="ECO:0000256" key="6">
    <source>
        <dbReference type="PROSITE-ProRule" id="PRU00205"/>
    </source>
</evidence>
<keyword evidence="5 6" id="KW-0472">Membrane</keyword>
<name>S7W511_SPRLO</name>
<dbReference type="SMART" id="SM00724">
    <property type="entry name" value="TLC"/>
    <property type="match status" value="1"/>
</dbReference>
<dbReference type="InterPro" id="IPR006634">
    <property type="entry name" value="TLC-dom"/>
</dbReference>
<dbReference type="PROSITE" id="PS50922">
    <property type="entry name" value="TLC"/>
    <property type="match status" value="1"/>
</dbReference>
<dbReference type="GO" id="GO:0046513">
    <property type="term" value="P:ceramide biosynthetic process"/>
    <property type="evidence" value="ECO:0007669"/>
    <property type="project" value="InterPro"/>
</dbReference>
<dbReference type="EMBL" id="ATCN01001223">
    <property type="protein sequence ID" value="EPR77836.1"/>
    <property type="molecule type" value="Genomic_DNA"/>
</dbReference>
<dbReference type="PANTHER" id="PTHR12560:SF0">
    <property type="entry name" value="LD18904P"/>
    <property type="match status" value="1"/>
</dbReference>
<evidence type="ECO:0000256" key="4">
    <source>
        <dbReference type="ARBA" id="ARBA00022989"/>
    </source>
</evidence>
<dbReference type="PANTHER" id="PTHR12560">
    <property type="entry name" value="LONGEVITY ASSURANCE FACTOR 1 LAG1"/>
    <property type="match status" value="1"/>
</dbReference>
<dbReference type="GO" id="GO:0050291">
    <property type="term" value="F:sphingosine N-acyltransferase activity"/>
    <property type="evidence" value="ECO:0007669"/>
    <property type="project" value="InterPro"/>
</dbReference>
<dbReference type="InterPro" id="IPR016439">
    <property type="entry name" value="Lag1/Lac1-like"/>
</dbReference>
<feature type="transmembrane region" description="Helical" evidence="7">
    <location>
        <begin position="125"/>
        <end position="147"/>
    </location>
</feature>
<dbReference type="InParanoid" id="S7W511"/>
<evidence type="ECO:0000256" key="1">
    <source>
        <dbReference type="ARBA" id="ARBA00004141"/>
    </source>
</evidence>
<protein>
    <submittedName>
        <fullName evidence="9">LAG1 longevity assurance protein 4</fullName>
    </submittedName>
</protein>
<dbReference type="STRING" id="1358809.S7W511"/>
<reference evidence="10" key="1">
    <citation type="journal article" date="2013" name="PLoS Genet.">
        <title>The genome of Spraguea lophii and the basis of host-microsporidian interactions.</title>
        <authorList>
            <person name="Campbell S.E."/>
            <person name="Williams T.A."/>
            <person name="Yousuf A."/>
            <person name="Soanes D.M."/>
            <person name="Paszkiewicz K.H."/>
            <person name="Williams B.A.P."/>
        </authorList>
    </citation>
    <scope>NUCLEOTIDE SEQUENCE [LARGE SCALE GENOMIC DNA]</scope>
    <source>
        <strain evidence="10">42_110</strain>
    </source>
</reference>